<keyword evidence="5 8" id="KW-1133">Transmembrane helix</keyword>
<keyword evidence="4 8" id="KW-0812">Transmembrane</keyword>
<feature type="transmembrane region" description="Helical" evidence="8">
    <location>
        <begin position="73"/>
        <end position="92"/>
    </location>
</feature>
<feature type="transmembrane region" description="Helical" evidence="8">
    <location>
        <begin position="210"/>
        <end position="230"/>
    </location>
</feature>
<evidence type="ECO:0000256" key="6">
    <source>
        <dbReference type="ARBA" id="ARBA00023136"/>
    </source>
</evidence>
<sequence>MSKHSRKRVGILKMIDVLLKNISQVVLISNKWTGLFILIGLFVADWTVGLAAMIGSIIAYAFARYINYSEAEINDGLAGFNPVLTAIALTIFLDKSGLDIVITMIATLLTLPVAAAVREVLRPYKVPMLTMPFVIVTWFTILLSGQVKFVDTSLKLMPQNIETVNFSNNDRIHVIQSLFEGFSQVFIEASVIGGVCILIGILIASRKAALLAVIASLLSFIIVALLGGNYDDINQGLFGYNFVLMAIALGYTFKTAINPYISTFLGVLLTVVVQLGTTTLLEPFGLPALTLPFIIVTWILLFAGIKHDKVDA</sequence>
<name>A0A0E1XDK5_STAAU</name>
<dbReference type="AlphaFoldDB" id="A0A0E1XDK5"/>
<dbReference type="InterPro" id="IPR004937">
    <property type="entry name" value="Urea_transporter"/>
</dbReference>
<reference evidence="9" key="1">
    <citation type="submission" date="2010-05" db="EMBL/GenBank/DDBJ databases">
        <authorList>
            <person name="Muzny D."/>
            <person name="Qin X."/>
            <person name="Buhay C."/>
            <person name="Dugan-Rocha S."/>
            <person name="Ding Y."/>
            <person name="Chen G."/>
            <person name="Hawes A."/>
            <person name="Holder M."/>
            <person name="Jhangiani S."/>
            <person name="Johnson A."/>
            <person name="Khan Z."/>
            <person name="Li Z."/>
            <person name="Liu W."/>
            <person name="Liu X."/>
            <person name="Perez L."/>
            <person name="Shen H."/>
            <person name="Wang Q."/>
            <person name="Watt J."/>
            <person name="Xi L."/>
            <person name="Xin Y."/>
            <person name="Zhou J."/>
            <person name="Deng J."/>
            <person name="Jiang H."/>
            <person name="Liu Y."/>
            <person name="Qu J."/>
            <person name="Song X.-Z."/>
            <person name="Zhang L."/>
            <person name="Villasana D."/>
            <person name="Johnson A."/>
            <person name="Liu J."/>
            <person name="Liyanage D."/>
            <person name="Lorensuhewa L."/>
            <person name="Robinson T."/>
            <person name="Song A."/>
            <person name="Song B.-B."/>
            <person name="Dinh H."/>
            <person name="Thornton R."/>
            <person name="Coyle M."/>
            <person name="Francisco L."/>
            <person name="Jackson L."/>
            <person name="Javaid M."/>
            <person name="Korchina V."/>
            <person name="Kovar C."/>
            <person name="Mata R."/>
            <person name="Mathew T."/>
            <person name="Ngo R."/>
            <person name="Nguyen L."/>
            <person name="Nguyen N."/>
            <person name="Okwuonu G."/>
            <person name="Ongeri F."/>
            <person name="Pham C."/>
            <person name="Simmons D."/>
            <person name="Wilczek-Boney K."/>
            <person name="Hale W."/>
            <person name="Jakkamsetti A."/>
            <person name="Pham P."/>
            <person name="Ruth R."/>
            <person name="San Lucas F."/>
            <person name="Warren J."/>
            <person name="Zhang J."/>
            <person name="Zhao Z."/>
            <person name="Zhou C."/>
            <person name="Zhu D."/>
            <person name="Lee S."/>
            <person name="Bess C."/>
            <person name="Blankenburg K."/>
            <person name="Forbes L."/>
            <person name="Fu Q."/>
            <person name="Gubbala S."/>
            <person name="Hirani K."/>
            <person name="Jayaseelan J.C."/>
            <person name="Lara F."/>
            <person name="Munidasa M."/>
            <person name="Palculict T."/>
            <person name="Patil S."/>
            <person name="Pu L.-L."/>
            <person name="Saada N."/>
            <person name="Tang L."/>
            <person name="Weissenberger G."/>
            <person name="Zhu Y."/>
            <person name="Hemphill L."/>
            <person name="Shang Y."/>
            <person name="Youmans B."/>
            <person name="Ayvaz T."/>
            <person name="Ross M."/>
            <person name="Santibanez J."/>
            <person name="Aqrawi P."/>
            <person name="Gross S."/>
            <person name="Joshi V."/>
            <person name="Fowler G."/>
            <person name="Nazareth L."/>
            <person name="Reid J."/>
            <person name="Worley K."/>
            <person name="Petrosino J."/>
            <person name="Highlander S."/>
            <person name="Gibbs R."/>
        </authorList>
    </citation>
    <scope>NUCLEOTIDE SEQUENCE [LARGE SCALE GENOMIC DNA]</scope>
    <source>
        <strain evidence="9">MN8</strain>
    </source>
</reference>
<dbReference type="PANTHER" id="PTHR10464">
    <property type="entry name" value="UREA TRANSPORTER"/>
    <property type="match status" value="1"/>
</dbReference>
<feature type="transmembrane region" description="Helical" evidence="8">
    <location>
        <begin position="260"/>
        <end position="278"/>
    </location>
</feature>
<evidence type="ECO:0000256" key="7">
    <source>
        <dbReference type="PIRSR" id="PIRSR016502-1"/>
    </source>
</evidence>
<evidence type="ECO:0000256" key="5">
    <source>
        <dbReference type="ARBA" id="ARBA00022989"/>
    </source>
</evidence>
<dbReference type="Pfam" id="PF03253">
    <property type="entry name" value="UT"/>
    <property type="match status" value="1"/>
</dbReference>
<keyword evidence="6 8" id="KW-0472">Membrane</keyword>
<evidence type="ECO:0000256" key="8">
    <source>
        <dbReference type="SAM" id="Phobius"/>
    </source>
</evidence>
<feature type="transmembrane region" description="Helical" evidence="8">
    <location>
        <begin position="21"/>
        <end position="42"/>
    </location>
</feature>
<evidence type="ECO:0000256" key="3">
    <source>
        <dbReference type="ARBA" id="ARBA00022475"/>
    </source>
</evidence>
<keyword evidence="3" id="KW-1003">Cell membrane</keyword>
<dbReference type="FunFam" id="1.10.3430.10:FF:000014">
    <property type="entry name" value="Urea transporter DVU1160"/>
    <property type="match status" value="1"/>
</dbReference>
<dbReference type="PIRSF" id="PIRSF016502">
    <property type="entry name" value="Urea_transporter"/>
    <property type="match status" value="1"/>
</dbReference>
<dbReference type="InterPro" id="IPR017807">
    <property type="entry name" value="Urea_transporter_bac"/>
</dbReference>
<proteinExistence type="inferred from homology"/>
<feature type="transmembrane region" description="Helical" evidence="8">
    <location>
        <begin position="284"/>
        <end position="305"/>
    </location>
</feature>
<comment type="similarity">
    <text evidence="2">Belongs to the urea transporter family.</text>
</comment>
<feature type="transmembrane region" description="Helical" evidence="8">
    <location>
        <begin position="48"/>
        <end position="66"/>
    </location>
</feature>
<evidence type="ECO:0000256" key="1">
    <source>
        <dbReference type="ARBA" id="ARBA00004651"/>
    </source>
</evidence>
<dbReference type="Proteomes" id="UP000003455">
    <property type="component" value="Chromosome"/>
</dbReference>
<dbReference type="GO" id="GO:0015204">
    <property type="term" value="F:urea transmembrane transporter activity"/>
    <property type="evidence" value="ECO:0007669"/>
    <property type="project" value="InterPro"/>
</dbReference>
<feature type="transmembrane region" description="Helical" evidence="8">
    <location>
        <begin position="98"/>
        <end position="117"/>
    </location>
</feature>
<dbReference type="EMBL" id="ACJA02000001">
    <property type="protein sequence ID" value="EFH96868.1"/>
    <property type="molecule type" value="Genomic_DNA"/>
</dbReference>
<organism evidence="9">
    <name type="scientific">Staphylococcus aureus subsp. aureus MN8</name>
    <dbReference type="NCBI Taxonomy" id="548470"/>
    <lineage>
        <taxon>Bacteria</taxon>
        <taxon>Bacillati</taxon>
        <taxon>Bacillota</taxon>
        <taxon>Bacilli</taxon>
        <taxon>Bacillales</taxon>
        <taxon>Staphylococcaceae</taxon>
        <taxon>Staphylococcus</taxon>
    </lineage>
</organism>
<accession>A0A0E1XDK5</accession>
<protein>
    <submittedName>
        <fullName evidence="9">Urea transporter</fullName>
    </submittedName>
</protein>
<evidence type="ECO:0000256" key="2">
    <source>
        <dbReference type="ARBA" id="ARBA00005914"/>
    </source>
</evidence>
<gene>
    <name evidence="9" type="primary">yut</name>
    <name evidence="9" type="ORF">HMPREF0769_10870</name>
</gene>
<evidence type="ECO:0000313" key="9">
    <source>
        <dbReference type="EMBL" id="EFH96868.1"/>
    </source>
</evidence>
<feature type="transmembrane region" description="Helical" evidence="8">
    <location>
        <begin position="236"/>
        <end position="253"/>
    </location>
</feature>
<dbReference type="InterPro" id="IPR029020">
    <property type="entry name" value="Ammonium/urea_transptr"/>
</dbReference>
<dbReference type="Gene3D" id="1.10.3430.10">
    <property type="entry name" value="Ammonium transporter AmtB like domains"/>
    <property type="match status" value="1"/>
</dbReference>
<feature type="site" description="Important for channel permeability" evidence="7">
    <location>
        <position position="290"/>
    </location>
</feature>
<comment type="subcellular location">
    <subcellularLocation>
        <location evidence="1">Cell membrane</location>
        <topology evidence="1">Multi-pass membrane protein</topology>
    </subcellularLocation>
</comment>
<dbReference type="NCBIfam" id="TIGR03441">
    <property type="entry name" value="urea_trans_yut"/>
    <property type="match status" value="1"/>
</dbReference>
<comment type="caution">
    <text evidence="9">The sequence shown here is derived from an EMBL/GenBank/DDBJ whole genome shotgun (WGS) entry which is preliminary data.</text>
</comment>
<evidence type="ECO:0000256" key="4">
    <source>
        <dbReference type="ARBA" id="ARBA00022692"/>
    </source>
</evidence>
<dbReference type="GO" id="GO:0005886">
    <property type="term" value="C:plasma membrane"/>
    <property type="evidence" value="ECO:0007669"/>
    <property type="project" value="UniProtKB-SubCell"/>
</dbReference>
<feature type="transmembrane region" description="Helical" evidence="8">
    <location>
        <begin position="129"/>
        <end position="147"/>
    </location>
</feature>
<feature type="transmembrane region" description="Helical" evidence="8">
    <location>
        <begin position="185"/>
        <end position="203"/>
    </location>
</feature>
<dbReference type="HOGENOM" id="CLU_047509_0_1_9"/>
<dbReference type="PANTHER" id="PTHR10464:SF4">
    <property type="entry name" value="UREA TRANSPORTER"/>
    <property type="match status" value="1"/>
</dbReference>